<evidence type="ECO:0000256" key="3">
    <source>
        <dbReference type="ARBA" id="ARBA00023125"/>
    </source>
</evidence>
<feature type="domain" description="HTH lysR-type" evidence="5">
    <location>
        <begin position="2"/>
        <end position="59"/>
    </location>
</feature>
<evidence type="ECO:0000256" key="4">
    <source>
        <dbReference type="ARBA" id="ARBA00023163"/>
    </source>
</evidence>
<dbReference type="Pfam" id="PF03466">
    <property type="entry name" value="LysR_substrate"/>
    <property type="match status" value="1"/>
</dbReference>
<name>A0A344PMY5_9RHOB</name>
<dbReference type="FunFam" id="1.10.10.10:FF:000001">
    <property type="entry name" value="LysR family transcriptional regulator"/>
    <property type="match status" value="1"/>
</dbReference>
<organism evidence="6 7">
    <name type="scientific">Paracoccus suum</name>
    <dbReference type="NCBI Taxonomy" id="2259340"/>
    <lineage>
        <taxon>Bacteria</taxon>
        <taxon>Pseudomonadati</taxon>
        <taxon>Pseudomonadota</taxon>
        <taxon>Alphaproteobacteria</taxon>
        <taxon>Rhodobacterales</taxon>
        <taxon>Paracoccaceae</taxon>
        <taxon>Paracoccus</taxon>
    </lineage>
</organism>
<reference evidence="7" key="1">
    <citation type="submission" date="2018-07" db="EMBL/GenBank/DDBJ databases">
        <title>Genome sequencing of Paracoccus sp. SC2-6.</title>
        <authorList>
            <person name="Heo J."/>
            <person name="Kim S.-J."/>
            <person name="Kwon S.-W."/>
        </authorList>
    </citation>
    <scope>NUCLEOTIDE SEQUENCE [LARGE SCALE GENOMIC DNA]</scope>
    <source>
        <strain evidence="7">SC2-6</strain>
    </source>
</reference>
<dbReference type="GO" id="GO:0003700">
    <property type="term" value="F:DNA-binding transcription factor activity"/>
    <property type="evidence" value="ECO:0007669"/>
    <property type="project" value="InterPro"/>
</dbReference>
<dbReference type="PANTHER" id="PTHR30427:SF1">
    <property type="entry name" value="TRANSCRIPTIONAL ACTIVATOR PROTEIN LYSR"/>
    <property type="match status" value="1"/>
</dbReference>
<dbReference type="InterPro" id="IPR036390">
    <property type="entry name" value="WH_DNA-bd_sf"/>
</dbReference>
<keyword evidence="2" id="KW-0805">Transcription regulation</keyword>
<dbReference type="SUPFAM" id="SSF46785">
    <property type="entry name" value="Winged helix' DNA-binding domain"/>
    <property type="match status" value="1"/>
</dbReference>
<protein>
    <submittedName>
        <fullName evidence="6">LysR family transcriptional regulator</fullName>
    </submittedName>
</protein>
<proteinExistence type="inferred from homology"/>
<dbReference type="InterPro" id="IPR005119">
    <property type="entry name" value="LysR_subst-bd"/>
</dbReference>
<evidence type="ECO:0000313" key="6">
    <source>
        <dbReference type="EMBL" id="AXC50740.1"/>
    </source>
</evidence>
<keyword evidence="7" id="KW-1185">Reference proteome</keyword>
<dbReference type="PROSITE" id="PS50931">
    <property type="entry name" value="HTH_LYSR"/>
    <property type="match status" value="1"/>
</dbReference>
<dbReference type="PRINTS" id="PR00039">
    <property type="entry name" value="HTHLYSR"/>
</dbReference>
<dbReference type="Proteomes" id="UP000252023">
    <property type="component" value="Chromosome"/>
</dbReference>
<dbReference type="Gene3D" id="1.10.10.10">
    <property type="entry name" value="Winged helix-like DNA-binding domain superfamily/Winged helix DNA-binding domain"/>
    <property type="match status" value="1"/>
</dbReference>
<dbReference type="Gene3D" id="3.40.190.10">
    <property type="entry name" value="Periplasmic binding protein-like II"/>
    <property type="match status" value="2"/>
</dbReference>
<evidence type="ECO:0000313" key="7">
    <source>
        <dbReference type="Proteomes" id="UP000252023"/>
    </source>
</evidence>
<keyword evidence="4" id="KW-0804">Transcription</keyword>
<dbReference type="PANTHER" id="PTHR30427">
    <property type="entry name" value="TRANSCRIPTIONAL ACTIVATOR PROTEIN LYSR"/>
    <property type="match status" value="1"/>
</dbReference>
<dbReference type="RefSeq" id="WP_114077057.1">
    <property type="nucleotide sequence ID" value="NZ_CP030918.1"/>
</dbReference>
<dbReference type="InterPro" id="IPR036388">
    <property type="entry name" value="WH-like_DNA-bd_sf"/>
</dbReference>
<dbReference type="SUPFAM" id="SSF53850">
    <property type="entry name" value="Periplasmic binding protein-like II"/>
    <property type="match status" value="1"/>
</dbReference>
<sequence length="319" mass="33625">MPRLKVLEAYLEVAALGSVTAAARSLGCSQPSVSRMIQELERDLGRPLFERSGQRLVLTSHGMLLRDDVARALSGFDDLWERAREGATQAAPPVRVAATSSMAMGLLPEAWKALGGVQNLRLAVQIETPDLVQNAIVTGAAEIGATSAPLLHRDLTVEWLGAAACVLAVPEDDPLASEDGPIPLAALRGRPLIGMSLRRGVPARIRAALRAVGVEPSNIIRTNSTINAMAFIRAGAGVAIVEPLTPRGAPTPGVRILPLDTAIPYAFGVVTARASVLGERARPLVAALRAAADTLDGFNQIAPEDHQSFLTSLTKDENL</sequence>
<gene>
    <name evidence="6" type="ORF">DRW48_14565</name>
</gene>
<dbReference type="KEGG" id="pars:DRW48_14565"/>
<dbReference type="AlphaFoldDB" id="A0A344PMY5"/>
<accession>A0A344PMY5</accession>
<evidence type="ECO:0000256" key="2">
    <source>
        <dbReference type="ARBA" id="ARBA00023015"/>
    </source>
</evidence>
<keyword evidence="3" id="KW-0238">DNA-binding</keyword>
<dbReference type="InterPro" id="IPR000847">
    <property type="entry name" value="LysR_HTH_N"/>
</dbReference>
<evidence type="ECO:0000256" key="1">
    <source>
        <dbReference type="ARBA" id="ARBA00009437"/>
    </source>
</evidence>
<evidence type="ECO:0000259" key="5">
    <source>
        <dbReference type="PROSITE" id="PS50931"/>
    </source>
</evidence>
<comment type="similarity">
    <text evidence="1">Belongs to the LysR transcriptional regulatory family.</text>
</comment>
<dbReference type="EMBL" id="CP030918">
    <property type="protein sequence ID" value="AXC50740.1"/>
    <property type="molecule type" value="Genomic_DNA"/>
</dbReference>
<dbReference type="GO" id="GO:0043565">
    <property type="term" value="F:sequence-specific DNA binding"/>
    <property type="evidence" value="ECO:0007669"/>
    <property type="project" value="TreeGrafter"/>
</dbReference>
<dbReference type="OrthoDB" id="7260751at2"/>
<dbReference type="Pfam" id="PF00126">
    <property type="entry name" value="HTH_1"/>
    <property type="match status" value="1"/>
</dbReference>
<dbReference type="GO" id="GO:0010628">
    <property type="term" value="P:positive regulation of gene expression"/>
    <property type="evidence" value="ECO:0007669"/>
    <property type="project" value="TreeGrafter"/>
</dbReference>